<proteinExistence type="inferred from homology"/>
<evidence type="ECO:0000256" key="8">
    <source>
        <dbReference type="SAM" id="Phobius"/>
    </source>
</evidence>
<evidence type="ECO:0000256" key="1">
    <source>
        <dbReference type="ARBA" id="ARBA00004141"/>
    </source>
</evidence>
<dbReference type="KEGG" id="bvk:117230497"/>
<feature type="transmembrane region" description="Helical" evidence="8">
    <location>
        <begin position="152"/>
        <end position="174"/>
    </location>
</feature>
<evidence type="ECO:0000259" key="10">
    <source>
        <dbReference type="Pfam" id="PF05154"/>
    </source>
</evidence>
<dbReference type="InterPro" id="IPR007829">
    <property type="entry name" value="TM2"/>
</dbReference>
<dbReference type="AlphaFoldDB" id="A0A6J3JUQ5"/>
<organism evidence="11 12">
    <name type="scientific">Bombus vosnesenskii</name>
    <dbReference type="NCBI Taxonomy" id="207650"/>
    <lineage>
        <taxon>Eukaryota</taxon>
        <taxon>Metazoa</taxon>
        <taxon>Ecdysozoa</taxon>
        <taxon>Arthropoda</taxon>
        <taxon>Hexapoda</taxon>
        <taxon>Insecta</taxon>
        <taxon>Pterygota</taxon>
        <taxon>Neoptera</taxon>
        <taxon>Endopterygota</taxon>
        <taxon>Hymenoptera</taxon>
        <taxon>Apocrita</taxon>
        <taxon>Aculeata</taxon>
        <taxon>Apoidea</taxon>
        <taxon>Anthophila</taxon>
        <taxon>Apidae</taxon>
        <taxon>Bombus</taxon>
        <taxon>Pyrobombus</taxon>
    </lineage>
</organism>
<evidence type="ECO:0000313" key="12">
    <source>
        <dbReference type="RefSeq" id="XP_033343934.1"/>
    </source>
</evidence>
<dbReference type="PANTHER" id="PTHR21016:SF4">
    <property type="entry name" value="TM2 DOMAIN-CONTAINING PROTEIN 2"/>
    <property type="match status" value="1"/>
</dbReference>
<keyword evidence="4 9" id="KW-0732">Signal</keyword>
<evidence type="ECO:0000313" key="11">
    <source>
        <dbReference type="Proteomes" id="UP000504631"/>
    </source>
</evidence>
<comment type="subcellular location">
    <subcellularLocation>
        <location evidence="1">Membrane</location>
        <topology evidence="1">Multi-pass membrane protein</topology>
    </subcellularLocation>
</comment>
<evidence type="ECO:0000256" key="2">
    <source>
        <dbReference type="ARBA" id="ARBA00008284"/>
    </source>
</evidence>
<dbReference type="InterPro" id="IPR050932">
    <property type="entry name" value="TM2D1-3-like"/>
</dbReference>
<evidence type="ECO:0000256" key="3">
    <source>
        <dbReference type="ARBA" id="ARBA00022692"/>
    </source>
</evidence>
<dbReference type="Proteomes" id="UP000504631">
    <property type="component" value="Unplaced"/>
</dbReference>
<evidence type="ECO:0000256" key="7">
    <source>
        <dbReference type="ARBA" id="ARBA00023180"/>
    </source>
</evidence>
<protein>
    <submittedName>
        <fullName evidence="12">TM2 domain-containing protein CG11103</fullName>
    </submittedName>
</protein>
<reference evidence="12" key="1">
    <citation type="submission" date="2025-08" db="UniProtKB">
        <authorList>
            <consortium name="RefSeq"/>
        </authorList>
    </citation>
    <scope>IDENTIFICATION</scope>
    <source>
        <tissue evidence="12">Muscle</tissue>
    </source>
</reference>
<name>A0A6J3JUQ5_9HYME</name>
<feature type="chain" id="PRO_5026846519" evidence="9">
    <location>
        <begin position="23"/>
        <end position="186"/>
    </location>
</feature>
<dbReference type="PANTHER" id="PTHR21016">
    <property type="entry name" value="BETA-AMYLOID BINDING PROTEIN-RELATED"/>
    <property type="match status" value="1"/>
</dbReference>
<comment type="similarity">
    <text evidence="2">Belongs to the TM2 family.</text>
</comment>
<keyword evidence="6 8" id="KW-0472">Membrane</keyword>
<feature type="domain" description="TM2" evidence="10">
    <location>
        <begin position="119"/>
        <end position="167"/>
    </location>
</feature>
<dbReference type="GO" id="GO:0016020">
    <property type="term" value="C:membrane"/>
    <property type="evidence" value="ECO:0007669"/>
    <property type="project" value="UniProtKB-SubCell"/>
</dbReference>
<gene>
    <name evidence="12" type="primary">LOC117230497</name>
</gene>
<dbReference type="CTD" id="32342"/>
<dbReference type="Pfam" id="PF05154">
    <property type="entry name" value="TM2"/>
    <property type="match status" value="1"/>
</dbReference>
<keyword evidence="11" id="KW-1185">Reference proteome</keyword>
<feature type="signal peptide" evidence="9">
    <location>
        <begin position="1"/>
        <end position="22"/>
    </location>
</feature>
<evidence type="ECO:0000256" key="5">
    <source>
        <dbReference type="ARBA" id="ARBA00022989"/>
    </source>
</evidence>
<dbReference type="RefSeq" id="XP_033343934.1">
    <property type="nucleotide sequence ID" value="XM_033488043.1"/>
</dbReference>
<evidence type="ECO:0000256" key="9">
    <source>
        <dbReference type="SAM" id="SignalP"/>
    </source>
</evidence>
<accession>A0A6J3JUQ5</accession>
<sequence length="186" mass="21032">MRLRYSVLFLLCLLWDLRICSGTMSVNNTTDFQQEYRPEGPLVMCKFLPKEFIECEEPIDHKGNKTAKDETGFGCVKFGGSKYEDVEKTKVSCTVLPYIECYGPRTFNREGVPCIKYSDHYFTTTLLYSILLGFLGMDRFCLGQTGTAVGKLLTLGGVGVWWVFDVILLVTGSLQPEDGSNWNPYV</sequence>
<keyword evidence="5 8" id="KW-1133">Transmembrane helix</keyword>
<evidence type="ECO:0000256" key="6">
    <source>
        <dbReference type="ARBA" id="ARBA00023136"/>
    </source>
</evidence>
<evidence type="ECO:0000256" key="4">
    <source>
        <dbReference type="ARBA" id="ARBA00022729"/>
    </source>
</evidence>
<dbReference type="GeneID" id="117230497"/>
<feature type="transmembrane region" description="Helical" evidence="8">
    <location>
        <begin position="121"/>
        <end position="140"/>
    </location>
</feature>
<keyword evidence="7" id="KW-0325">Glycoprotein</keyword>
<keyword evidence="3 8" id="KW-0812">Transmembrane</keyword>